<dbReference type="GO" id="GO:0005840">
    <property type="term" value="C:ribosome"/>
    <property type="evidence" value="ECO:0007669"/>
    <property type="project" value="UniProtKB-KW"/>
</dbReference>
<dbReference type="EMBL" id="JTAK01000004">
    <property type="protein sequence ID" value="KHO64800.1"/>
    <property type="molecule type" value="Genomic_DNA"/>
</dbReference>
<reference evidence="4 6" key="1">
    <citation type="submission" date="2014-11" db="EMBL/GenBank/DDBJ databases">
        <title>Genome sequence of Pseudomonas tuomuerensis JCM 14085.</title>
        <authorList>
            <person name="Shin S.-K."/>
            <person name="Yi H."/>
        </authorList>
    </citation>
    <scope>NUCLEOTIDE SEQUENCE [LARGE SCALE GENOMIC DNA]</scope>
    <source>
        <strain evidence="4 6">JCM 14085</strain>
    </source>
</reference>
<evidence type="ECO:0000313" key="5">
    <source>
        <dbReference type="EMBL" id="SIQ11309.1"/>
    </source>
</evidence>
<dbReference type="InterPro" id="IPR000182">
    <property type="entry name" value="GNAT_dom"/>
</dbReference>
<dbReference type="PATRIC" id="fig|706570.3.peg.2012"/>
<dbReference type="Gene3D" id="3.40.630.30">
    <property type="match status" value="1"/>
</dbReference>
<dbReference type="PANTHER" id="PTHR10545">
    <property type="entry name" value="DIAMINE N-ACETYLTRANSFERASE"/>
    <property type="match status" value="1"/>
</dbReference>
<keyword evidence="5" id="KW-0687">Ribonucleoprotein</keyword>
<evidence type="ECO:0000259" key="3">
    <source>
        <dbReference type="PROSITE" id="PS51186"/>
    </source>
</evidence>
<evidence type="ECO:0000256" key="1">
    <source>
        <dbReference type="ARBA" id="ARBA00022679"/>
    </source>
</evidence>
<sequence length="153" mass="17807">MSRRLPVEIRPVGPDDHDAWLPLWQGYQRFYMMSLEPAVSAATWQRFLDASEGQHAALAWADGQAVGLVHWLYHRNTWTLNPVCYLQDLFIARDLRSQGVGRQLIEHVEQQARQVPCDELYWLTHETNTNAIRLYARVAERTGFVQFLKTLKS</sequence>
<dbReference type="AlphaFoldDB" id="A0A0B2D455"/>
<dbReference type="Proteomes" id="UP000030980">
    <property type="component" value="Unassembled WGS sequence"/>
</dbReference>
<keyword evidence="6" id="KW-1185">Reference proteome</keyword>
<reference evidence="5 7" key="2">
    <citation type="submission" date="2017-01" db="EMBL/GenBank/DDBJ databases">
        <authorList>
            <person name="Mah S.A."/>
            <person name="Swanson W.J."/>
            <person name="Moy G.W."/>
            <person name="Vacquier V.D."/>
        </authorList>
    </citation>
    <scope>NUCLEOTIDE SEQUENCE [LARGE SCALE GENOMIC DNA]</scope>
    <source>
        <strain evidence="5 7">ATCC 29606</strain>
    </source>
</reference>
<dbReference type="Pfam" id="PF00583">
    <property type="entry name" value="Acetyltransf_1"/>
    <property type="match status" value="1"/>
</dbReference>
<dbReference type="STRING" id="706570.PT85_11490"/>
<proteinExistence type="predicted"/>
<dbReference type="RefSeq" id="WP_027588824.1">
    <property type="nucleotide sequence ID" value="NZ_FMUP01000002.1"/>
</dbReference>
<dbReference type="GO" id="GO:0008080">
    <property type="term" value="F:N-acetyltransferase activity"/>
    <property type="evidence" value="ECO:0007669"/>
    <property type="project" value="TreeGrafter"/>
</dbReference>
<organism evidence="4 6">
    <name type="scientific">Pseudomonas flexibilis</name>
    <dbReference type="NCBI Taxonomy" id="706570"/>
    <lineage>
        <taxon>Bacteria</taxon>
        <taxon>Pseudomonadati</taxon>
        <taxon>Pseudomonadota</taxon>
        <taxon>Gammaproteobacteria</taxon>
        <taxon>Pseudomonadales</taxon>
        <taxon>Pseudomonadaceae</taxon>
        <taxon>Pseudomonas</taxon>
    </lineage>
</organism>
<accession>A0A0B2D455</accession>
<name>A0A0B2D455_9PSED</name>
<feature type="domain" description="N-acetyltransferase" evidence="3">
    <location>
        <begin position="7"/>
        <end position="153"/>
    </location>
</feature>
<dbReference type="InterPro" id="IPR016181">
    <property type="entry name" value="Acyl_CoA_acyltransferase"/>
</dbReference>
<keyword evidence="5" id="KW-0689">Ribosomal protein</keyword>
<evidence type="ECO:0000313" key="4">
    <source>
        <dbReference type="EMBL" id="KHO64800.1"/>
    </source>
</evidence>
<keyword evidence="1 4" id="KW-0808">Transferase</keyword>
<evidence type="ECO:0000256" key="2">
    <source>
        <dbReference type="ARBA" id="ARBA00023315"/>
    </source>
</evidence>
<dbReference type="SUPFAM" id="SSF55729">
    <property type="entry name" value="Acyl-CoA N-acyltransferases (Nat)"/>
    <property type="match status" value="1"/>
</dbReference>
<dbReference type="Proteomes" id="UP000186079">
    <property type="component" value="Unassembled WGS sequence"/>
</dbReference>
<keyword evidence="2" id="KW-0012">Acyltransferase</keyword>
<dbReference type="EMBL" id="FTMC01000003">
    <property type="protein sequence ID" value="SIQ11309.1"/>
    <property type="molecule type" value="Genomic_DNA"/>
</dbReference>
<dbReference type="InterPro" id="IPR051016">
    <property type="entry name" value="Diverse_Substrate_AcTransf"/>
</dbReference>
<dbReference type="PANTHER" id="PTHR10545:SF42">
    <property type="entry name" value="ACETYLTRANSFERASE"/>
    <property type="match status" value="1"/>
</dbReference>
<protein>
    <submittedName>
        <fullName evidence="4">GNAT family acetyltransferase</fullName>
    </submittedName>
    <submittedName>
        <fullName evidence="5">Ribosomal protein S18 acetylase RimI</fullName>
    </submittedName>
</protein>
<accession>A0A0B3BQB5</accession>
<gene>
    <name evidence="4" type="ORF">PT85_11490</name>
    <name evidence="5" type="ORF">SAMN05421672_10357</name>
</gene>
<evidence type="ECO:0000313" key="6">
    <source>
        <dbReference type="Proteomes" id="UP000030980"/>
    </source>
</evidence>
<dbReference type="OrthoDB" id="9805924at2"/>
<dbReference type="PROSITE" id="PS51186">
    <property type="entry name" value="GNAT"/>
    <property type="match status" value="1"/>
</dbReference>
<evidence type="ECO:0000313" key="7">
    <source>
        <dbReference type="Proteomes" id="UP000186079"/>
    </source>
</evidence>
<dbReference type="CDD" id="cd04301">
    <property type="entry name" value="NAT_SF"/>
    <property type="match status" value="1"/>
</dbReference>